<reference evidence="1 2" key="1">
    <citation type="journal article" date="2010" name="Virol. J.">
        <title>Complete genome sequence of a Megalocytivirus (family Iridoviridae) associated with turbot mortality in China.</title>
        <authorList>
            <person name="Shi C.Y."/>
            <person name="Jia K.T."/>
            <person name="Yang B."/>
            <person name="Huang J."/>
        </authorList>
    </citation>
    <scope>NUCLEOTIDE SEQUENCE [LARGE SCALE GENOMIC DNA]</scope>
</reference>
<sequence length="71" mass="7697">MNTLDTMLPCLHALSISLRAHSRTFGSHLMVAISSGISACISTRPSINSIRVWRLANSVKNDMRSARSAPS</sequence>
<evidence type="ECO:0000313" key="1">
    <source>
        <dbReference type="EMBL" id="ADE34348.1"/>
    </source>
</evidence>
<dbReference type="EMBL" id="GQ273492">
    <property type="protein sequence ID" value="ADE34348.1"/>
    <property type="molecule type" value="Genomic_DNA"/>
</dbReference>
<dbReference type="Proteomes" id="UP000160942">
    <property type="component" value="Segment"/>
</dbReference>
<proteinExistence type="predicted"/>
<name>E2CTU8_ISKNV</name>
<evidence type="ECO:0000313" key="2">
    <source>
        <dbReference type="Proteomes" id="UP000160942"/>
    </source>
</evidence>
<protein>
    <submittedName>
        <fullName evidence="1">ORF3R</fullName>
    </submittedName>
</protein>
<organism evidence="1 2">
    <name type="scientific">Turbot reddish body iridovirus</name>
    <dbReference type="NCBI Taxonomy" id="273651"/>
    <lineage>
        <taxon>Viruses</taxon>
        <taxon>Varidnaviria</taxon>
        <taxon>Bamfordvirae</taxon>
        <taxon>Nucleocytoviricota</taxon>
        <taxon>Megaviricetes</taxon>
        <taxon>Pimascovirales</taxon>
        <taxon>Pimascovirales incertae sedis</taxon>
        <taxon>Iridoviridae</taxon>
        <taxon>Alphairidovirinae</taxon>
        <taxon>Megalocytivirus</taxon>
        <taxon>Megalocytivirus pagrus1</taxon>
        <taxon>Infectious spleen and kidney necrosis virus</taxon>
    </lineage>
</organism>
<accession>E2CTU8</accession>